<dbReference type="AlphaFoldDB" id="A0A835M2E2"/>
<protein>
    <submittedName>
        <fullName evidence="1">Uncharacterized protein</fullName>
    </submittedName>
</protein>
<organism evidence="1 2">
    <name type="scientific">Coptis chinensis</name>
    <dbReference type="NCBI Taxonomy" id="261450"/>
    <lineage>
        <taxon>Eukaryota</taxon>
        <taxon>Viridiplantae</taxon>
        <taxon>Streptophyta</taxon>
        <taxon>Embryophyta</taxon>
        <taxon>Tracheophyta</taxon>
        <taxon>Spermatophyta</taxon>
        <taxon>Magnoliopsida</taxon>
        <taxon>Ranunculales</taxon>
        <taxon>Ranunculaceae</taxon>
        <taxon>Coptidoideae</taxon>
        <taxon>Coptis</taxon>
    </lineage>
</organism>
<proteinExistence type="predicted"/>
<comment type="caution">
    <text evidence="1">The sequence shown here is derived from an EMBL/GenBank/DDBJ whole genome shotgun (WGS) entry which is preliminary data.</text>
</comment>
<gene>
    <name evidence="1" type="ORF">IFM89_029971</name>
</gene>
<reference evidence="1 2" key="1">
    <citation type="submission" date="2020-10" db="EMBL/GenBank/DDBJ databases">
        <title>The Coptis chinensis genome and diversification of protoberbering-type alkaloids.</title>
        <authorList>
            <person name="Wang B."/>
            <person name="Shu S."/>
            <person name="Song C."/>
            <person name="Liu Y."/>
        </authorList>
    </citation>
    <scope>NUCLEOTIDE SEQUENCE [LARGE SCALE GENOMIC DNA]</scope>
    <source>
        <strain evidence="1">HL-2020</strain>
        <tissue evidence="1">Leaf</tissue>
    </source>
</reference>
<dbReference type="EMBL" id="JADFTS010000003">
    <property type="protein sequence ID" value="KAF9616510.1"/>
    <property type="molecule type" value="Genomic_DNA"/>
</dbReference>
<keyword evidence="2" id="KW-1185">Reference proteome</keyword>
<accession>A0A835M2E2</accession>
<name>A0A835M2E2_9MAGN</name>
<dbReference type="Proteomes" id="UP000631114">
    <property type="component" value="Unassembled WGS sequence"/>
</dbReference>
<evidence type="ECO:0000313" key="1">
    <source>
        <dbReference type="EMBL" id="KAF9616510.1"/>
    </source>
</evidence>
<evidence type="ECO:0000313" key="2">
    <source>
        <dbReference type="Proteomes" id="UP000631114"/>
    </source>
</evidence>
<sequence length="154" mass="17245">MMTFRTCIATHPCSPTQIVFSSWYMTDFLPPEPVNANKTSPLLSLIVPPIPVLSDSGPSVLSLTKFSRGLDHMLCLGIKSLKITCSPSLSSNSLACPQIHYQRKYSLQSVARLLRSRFCYLSTSKWENLKDPKLTEATDFSFSGYTYQETHPTC</sequence>